<keyword evidence="9" id="KW-1185">Reference proteome</keyword>
<dbReference type="Ensembl" id="ENSMMOT00000027113.1">
    <property type="protein sequence ID" value="ENSMMOP00000026658.1"/>
    <property type="gene ID" value="ENSMMOG00000020186.1"/>
</dbReference>
<accession>A0A3Q3X6M3</accession>
<feature type="chain" id="PRO_5018376970" description="Pentraxin family member" evidence="6">
    <location>
        <begin position="22"/>
        <end position="221"/>
    </location>
</feature>
<keyword evidence="4" id="KW-1015">Disulfide bond</keyword>
<evidence type="ECO:0000256" key="6">
    <source>
        <dbReference type="RuleBase" id="RU362112"/>
    </source>
</evidence>
<evidence type="ECO:0000256" key="4">
    <source>
        <dbReference type="ARBA" id="ARBA00023157"/>
    </source>
</evidence>
<dbReference type="PROSITE" id="PS51828">
    <property type="entry name" value="PTX_2"/>
    <property type="match status" value="1"/>
</dbReference>
<comment type="subunit">
    <text evidence="6">Homopentamer. Pentaxin (or pentraxin) have a discoid arrangement of 5 non-covalently bound subunits.</text>
</comment>
<dbReference type="Proteomes" id="UP000261620">
    <property type="component" value="Unplaced"/>
</dbReference>
<reference evidence="8" key="1">
    <citation type="submission" date="2025-08" db="UniProtKB">
        <authorList>
            <consortium name="Ensembl"/>
        </authorList>
    </citation>
    <scope>IDENTIFICATION</scope>
</reference>
<keyword evidence="1 6" id="KW-0479">Metal-binding</keyword>
<dbReference type="GO" id="GO:0005576">
    <property type="term" value="C:extracellular region"/>
    <property type="evidence" value="ECO:0007669"/>
    <property type="project" value="UniProtKB-SubCell"/>
</dbReference>
<sequence>SGKSILFRLLMWMSRLSGSDSIKTLVFPTQTSTSYVELVPQKPLNLRAYTMCMRVATELSGEREVILFAYRTRDYDELNLWRELDGRLGLYMSGEGIIFGVPELGPLQTHLCVTWDSTSGAVALFMNGRKSLTKIYKKGHTVQPWGQVILGQDPDNYVGGFDEKQCFIGEILDVNMWDSVLPDSTIEDMFAGRTAPTANVINWGSTALLFQGNVHIVDVER</sequence>
<comment type="similarity">
    <text evidence="6">Belongs to the pentraxin family.</text>
</comment>
<dbReference type="PANTHER" id="PTHR45869:SF2">
    <property type="entry name" value="C-REACTIVE PROTEIN-RELATED"/>
    <property type="match status" value="1"/>
</dbReference>
<dbReference type="GO" id="GO:0046872">
    <property type="term" value="F:metal ion binding"/>
    <property type="evidence" value="ECO:0007669"/>
    <property type="project" value="UniProtKB-KW"/>
</dbReference>
<comment type="cofactor">
    <cofactor evidence="6">
        <name>Ca(2+)</name>
        <dbReference type="ChEBI" id="CHEBI:29108"/>
    </cofactor>
    <text evidence="6">Binds 2 calcium ions per subunit.</text>
</comment>
<dbReference type="Pfam" id="PF00354">
    <property type="entry name" value="Pentaxin"/>
    <property type="match status" value="1"/>
</dbReference>
<dbReference type="InterPro" id="IPR001759">
    <property type="entry name" value="PTX_dom"/>
</dbReference>
<dbReference type="Gene3D" id="2.60.120.200">
    <property type="match status" value="1"/>
</dbReference>
<evidence type="ECO:0000313" key="8">
    <source>
        <dbReference type="Ensembl" id="ENSMMOP00000026658.1"/>
    </source>
</evidence>
<evidence type="ECO:0000256" key="3">
    <source>
        <dbReference type="ARBA" id="ARBA00022837"/>
    </source>
</evidence>
<evidence type="ECO:0000256" key="2">
    <source>
        <dbReference type="ARBA" id="ARBA00022729"/>
    </source>
</evidence>
<comment type="caution">
    <text evidence="5">Lacks conserved residue(s) required for the propagation of feature annotation.</text>
</comment>
<proteinExistence type="inferred from homology"/>
<dbReference type="OMA" id="KCTHTES"/>
<dbReference type="InterPro" id="IPR051005">
    <property type="entry name" value="Pentraxin_domain"/>
</dbReference>
<dbReference type="SUPFAM" id="SSF49899">
    <property type="entry name" value="Concanavalin A-like lectins/glucanases"/>
    <property type="match status" value="1"/>
</dbReference>
<protein>
    <recommendedName>
        <fullName evidence="6">Pentraxin family member</fullName>
    </recommendedName>
</protein>
<evidence type="ECO:0000256" key="1">
    <source>
        <dbReference type="ARBA" id="ARBA00022723"/>
    </source>
</evidence>
<dbReference type="AlphaFoldDB" id="A0A3Q3X6M3"/>
<dbReference type="SMART" id="SM00159">
    <property type="entry name" value="PTX"/>
    <property type="match status" value="1"/>
</dbReference>
<name>A0A3Q3X6M3_MOLML</name>
<evidence type="ECO:0000313" key="9">
    <source>
        <dbReference type="Proteomes" id="UP000261620"/>
    </source>
</evidence>
<organism evidence="8 9">
    <name type="scientific">Mola mola</name>
    <name type="common">Ocean sunfish</name>
    <name type="synonym">Tetraodon mola</name>
    <dbReference type="NCBI Taxonomy" id="94237"/>
    <lineage>
        <taxon>Eukaryota</taxon>
        <taxon>Metazoa</taxon>
        <taxon>Chordata</taxon>
        <taxon>Craniata</taxon>
        <taxon>Vertebrata</taxon>
        <taxon>Euteleostomi</taxon>
        <taxon>Actinopterygii</taxon>
        <taxon>Neopterygii</taxon>
        <taxon>Teleostei</taxon>
        <taxon>Neoteleostei</taxon>
        <taxon>Acanthomorphata</taxon>
        <taxon>Eupercaria</taxon>
        <taxon>Tetraodontiformes</taxon>
        <taxon>Molidae</taxon>
        <taxon>Mola</taxon>
    </lineage>
</organism>
<dbReference type="PANTHER" id="PTHR45869">
    <property type="entry name" value="C-REACTIVE PROTEIN-RELATED"/>
    <property type="match status" value="1"/>
</dbReference>
<feature type="domain" description="Pentraxin (PTX)" evidence="7">
    <location>
        <begin position="21"/>
        <end position="221"/>
    </location>
</feature>
<keyword evidence="3 6" id="KW-0106">Calcium</keyword>
<keyword evidence="2 6" id="KW-0732">Signal</keyword>
<feature type="signal peptide" evidence="6">
    <location>
        <begin position="1"/>
        <end position="21"/>
    </location>
</feature>
<dbReference type="InterPro" id="IPR030476">
    <property type="entry name" value="Pentaxin_CS"/>
</dbReference>
<dbReference type="PRINTS" id="PR00895">
    <property type="entry name" value="PENTAXIN"/>
</dbReference>
<reference evidence="8" key="2">
    <citation type="submission" date="2025-09" db="UniProtKB">
        <authorList>
            <consortium name="Ensembl"/>
        </authorList>
    </citation>
    <scope>IDENTIFICATION</scope>
</reference>
<comment type="subcellular location">
    <subcellularLocation>
        <location evidence="6">Secreted</location>
    </subcellularLocation>
</comment>
<dbReference type="InterPro" id="IPR013320">
    <property type="entry name" value="ConA-like_dom_sf"/>
</dbReference>
<evidence type="ECO:0000259" key="7">
    <source>
        <dbReference type="PROSITE" id="PS51828"/>
    </source>
</evidence>
<evidence type="ECO:0000256" key="5">
    <source>
        <dbReference type="PROSITE-ProRule" id="PRU01172"/>
    </source>
</evidence>
<dbReference type="PROSITE" id="PS00289">
    <property type="entry name" value="PTX_1"/>
    <property type="match status" value="1"/>
</dbReference>